<feature type="domain" description="Zn(2)-C6 fungal-type" evidence="7">
    <location>
        <begin position="43"/>
        <end position="73"/>
    </location>
</feature>
<dbReference type="AlphaFoldDB" id="A0A0P7BM41"/>
<name>A0A0P7BM41_9HYPO</name>
<dbReference type="PANTHER" id="PTHR47660:SF3">
    <property type="entry name" value="FINGER DOMAIN PROTEIN, PUTATIVE (AFU_ORTHOLOGUE AFUA_4G03310)-RELATED"/>
    <property type="match status" value="1"/>
</dbReference>
<keyword evidence="4" id="KW-0804">Transcription</keyword>
<feature type="region of interest" description="Disordered" evidence="6">
    <location>
        <begin position="1"/>
        <end position="32"/>
    </location>
</feature>
<keyword evidence="9" id="KW-1185">Reference proteome</keyword>
<evidence type="ECO:0000259" key="7">
    <source>
        <dbReference type="PROSITE" id="PS50048"/>
    </source>
</evidence>
<evidence type="ECO:0000256" key="3">
    <source>
        <dbReference type="ARBA" id="ARBA00023015"/>
    </source>
</evidence>
<feature type="compositionally biased region" description="Polar residues" evidence="6">
    <location>
        <begin position="1"/>
        <end position="29"/>
    </location>
</feature>
<dbReference type="GO" id="GO:0000981">
    <property type="term" value="F:DNA-binding transcription factor activity, RNA polymerase II-specific"/>
    <property type="evidence" value="ECO:0007669"/>
    <property type="project" value="InterPro"/>
</dbReference>
<dbReference type="InterPro" id="IPR001138">
    <property type="entry name" value="Zn2Cys6_DnaBD"/>
</dbReference>
<protein>
    <recommendedName>
        <fullName evidence="7">Zn(2)-C6 fungal-type domain-containing protein</fullName>
    </recommendedName>
</protein>
<dbReference type="OrthoDB" id="5423818at2759"/>
<dbReference type="SMART" id="SM00066">
    <property type="entry name" value="GAL4"/>
    <property type="match status" value="1"/>
</dbReference>
<dbReference type="EMBL" id="LKCW01000060">
    <property type="protein sequence ID" value="KPM41695.1"/>
    <property type="molecule type" value="Genomic_DNA"/>
</dbReference>
<dbReference type="PROSITE" id="PS50048">
    <property type="entry name" value="ZN2_CY6_FUNGAL_2"/>
    <property type="match status" value="1"/>
</dbReference>
<feature type="region of interest" description="Disordered" evidence="6">
    <location>
        <begin position="197"/>
        <end position="222"/>
    </location>
</feature>
<evidence type="ECO:0000313" key="9">
    <source>
        <dbReference type="Proteomes" id="UP000050424"/>
    </source>
</evidence>
<dbReference type="STRING" id="78410.A0A0P7BM41"/>
<dbReference type="PANTHER" id="PTHR47660">
    <property type="entry name" value="TRANSCRIPTION FACTOR WITH C2H2 AND ZN(2)-CYS(6) DNA BINDING DOMAIN (EUROFUNG)-RELATED-RELATED"/>
    <property type="match status" value="1"/>
</dbReference>
<dbReference type="InterPro" id="IPR036864">
    <property type="entry name" value="Zn2-C6_fun-type_DNA-bd_sf"/>
</dbReference>
<dbReference type="PROSITE" id="PS00463">
    <property type="entry name" value="ZN2_CY6_FUNGAL_1"/>
    <property type="match status" value="1"/>
</dbReference>
<dbReference type="GO" id="GO:0008270">
    <property type="term" value="F:zinc ion binding"/>
    <property type="evidence" value="ECO:0007669"/>
    <property type="project" value="InterPro"/>
</dbReference>
<evidence type="ECO:0000256" key="2">
    <source>
        <dbReference type="ARBA" id="ARBA00022833"/>
    </source>
</evidence>
<accession>A0A0P7BM41</accession>
<evidence type="ECO:0000256" key="5">
    <source>
        <dbReference type="ARBA" id="ARBA00023242"/>
    </source>
</evidence>
<dbReference type="SUPFAM" id="SSF57701">
    <property type="entry name" value="Zn2/Cys6 DNA-binding domain"/>
    <property type="match status" value="1"/>
</dbReference>
<feature type="compositionally biased region" description="Polar residues" evidence="6">
    <location>
        <begin position="197"/>
        <end position="208"/>
    </location>
</feature>
<dbReference type="Gene3D" id="4.10.240.10">
    <property type="entry name" value="Zn(2)-C6 fungal-type DNA-binding domain"/>
    <property type="match status" value="1"/>
</dbReference>
<keyword evidence="3" id="KW-0805">Transcription regulation</keyword>
<keyword evidence="2" id="KW-0862">Zinc</keyword>
<sequence length="515" mass="56554">MASSLTNLNQQTSLSVATRQSTTTSSDQGETPGFPMPICRKKACAQCREAKARCSLALPRCSRCIQRRLDCDYSGHAARASPYPGASTGAALSGSTGFAPDMPTQVESSFLHTPEWSSEVGYDQNHPITMPLAENPLHASTWPFEFAIPRDETSSGCLLAPTPPLEPINPILGFPSGFNITSGSNCASASNNDNAITNFPSDPSTETNFLAPRGSSKPLTKRRPLTSHGFFAAKIILGHVESYPKMMFQGDTLPPFIHSKCSLHDGLTQTCVKDQGHKCLSPTLSICVSLVQLFYSKTPENSAFVWKTIYSELARLSQEHESYDDEALLEALQAICIYTILQSLDSDSIEVNDTKLLLAALGTMGSILHDRSSYTSDYCALNGRRIRHEWMIHESSRRTICLMFIIETLLDVIIGERDSVECNGFGATPLPCIRDLWETKSTTKWVEDYRNAVLRRRRSKPLTVRDLKLSVTSPNLSSVSSGENDAVRSEIMSWCESLDPFGTIVWMAATLAKAT</sequence>
<gene>
    <name evidence="8" type="ORF">AK830_g4842</name>
</gene>
<proteinExistence type="predicted"/>
<keyword evidence="1" id="KW-0479">Metal-binding</keyword>
<dbReference type="CDD" id="cd00067">
    <property type="entry name" value="GAL4"/>
    <property type="match status" value="1"/>
</dbReference>
<evidence type="ECO:0000256" key="4">
    <source>
        <dbReference type="ARBA" id="ARBA00023163"/>
    </source>
</evidence>
<evidence type="ECO:0000256" key="6">
    <source>
        <dbReference type="SAM" id="MobiDB-lite"/>
    </source>
</evidence>
<keyword evidence="5" id="KW-0539">Nucleus</keyword>
<comment type="caution">
    <text evidence="8">The sequence shown here is derived from an EMBL/GenBank/DDBJ whole genome shotgun (WGS) entry which is preliminary data.</text>
</comment>
<dbReference type="Proteomes" id="UP000050424">
    <property type="component" value="Unassembled WGS sequence"/>
</dbReference>
<evidence type="ECO:0000313" key="8">
    <source>
        <dbReference type="EMBL" id="KPM41695.1"/>
    </source>
</evidence>
<evidence type="ECO:0000256" key="1">
    <source>
        <dbReference type="ARBA" id="ARBA00022723"/>
    </source>
</evidence>
<dbReference type="Pfam" id="PF00172">
    <property type="entry name" value="Zn_clus"/>
    <property type="match status" value="1"/>
</dbReference>
<reference evidence="8 9" key="1">
    <citation type="submission" date="2015-09" db="EMBL/GenBank/DDBJ databases">
        <title>Draft genome of a European isolate of the apple canker pathogen Neonectria ditissima.</title>
        <authorList>
            <person name="Gomez-Cortecero A."/>
            <person name="Harrison R.J."/>
            <person name="Armitage A.D."/>
        </authorList>
    </citation>
    <scope>NUCLEOTIDE SEQUENCE [LARGE SCALE GENOMIC DNA]</scope>
    <source>
        <strain evidence="8 9">R09/05</strain>
    </source>
</reference>
<organism evidence="8 9">
    <name type="scientific">Neonectria ditissima</name>
    <dbReference type="NCBI Taxonomy" id="78410"/>
    <lineage>
        <taxon>Eukaryota</taxon>
        <taxon>Fungi</taxon>
        <taxon>Dikarya</taxon>
        <taxon>Ascomycota</taxon>
        <taxon>Pezizomycotina</taxon>
        <taxon>Sordariomycetes</taxon>
        <taxon>Hypocreomycetidae</taxon>
        <taxon>Hypocreales</taxon>
        <taxon>Nectriaceae</taxon>
        <taxon>Neonectria</taxon>
    </lineage>
</organism>